<proteinExistence type="predicted"/>
<accession>A0ABZ0S4A5</accession>
<dbReference type="Pfam" id="PF08378">
    <property type="entry name" value="NERD"/>
    <property type="match status" value="1"/>
</dbReference>
<evidence type="ECO:0000259" key="1">
    <source>
        <dbReference type="PROSITE" id="PS50965"/>
    </source>
</evidence>
<sequence>MVILPRERPIKEYLLQAAIRRGFPEMKDELVRIQQGLAGEQYVDRSWQDMQLDEEFYLLHDFSTDTHQIDTLFVCEKFILIVEIKNIAGRIDFDERCHQFTRTLENGNVQGFRNPLDQVRRHQRFLRQLFPDLPVIYVIVLAHPKTIIGQIPQNEPIIHCSGLEFYIRKLLTMHKARLSTEQLQRLQNELLQMHTISNPKLNIDKDKVRTGVLCKQCDYTTQMLFQYGRFICPKCQIKDDGTMLQRAIEDYSLLINEWITNIQFRKFMRVNSIYAANRLLKKLNLSHKGDKKGRKYFISFKRNSQINPRNHK</sequence>
<dbReference type="PROSITE" id="PS50965">
    <property type="entry name" value="NERD"/>
    <property type="match status" value="1"/>
</dbReference>
<dbReference type="InterPro" id="IPR011528">
    <property type="entry name" value="NERD"/>
</dbReference>
<reference evidence="2 3" key="1">
    <citation type="submission" date="2023-09" db="EMBL/GenBank/DDBJ databases">
        <authorList>
            <person name="Page C.A."/>
            <person name="Perez-Diaz I.M."/>
        </authorList>
    </citation>
    <scope>NUCLEOTIDE SEQUENCE [LARGE SCALE GENOMIC DNA]</scope>
    <source>
        <strain evidence="2 3">Ll15</strain>
    </source>
</reference>
<dbReference type="EMBL" id="CP137624">
    <property type="protein sequence ID" value="WPK12452.1"/>
    <property type="molecule type" value="Genomic_DNA"/>
</dbReference>
<name>A0ABZ0S4A5_9BACI</name>
<evidence type="ECO:0000313" key="3">
    <source>
        <dbReference type="Proteomes" id="UP001322664"/>
    </source>
</evidence>
<dbReference type="RefSeq" id="WP_319837194.1">
    <property type="nucleotide sequence ID" value="NZ_CP137624.1"/>
</dbReference>
<evidence type="ECO:0000313" key="2">
    <source>
        <dbReference type="EMBL" id="WPK12452.1"/>
    </source>
</evidence>
<protein>
    <submittedName>
        <fullName evidence="2">Nuclease-related domain-containing protein</fullName>
    </submittedName>
</protein>
<dbReference type="Proteomes" id="UP001322664">
    <property type="component" value="Chromosome"/>
</dbReference>
<feature type="domain" description="NERD" evidence="1">
    <location>
        <begin position="35"/>
        <end position="149"/>
    </location>
</feature>
<organism evidence="2 3">
    <name type="scientific">Lysinibacillus louembei</name>
    <dbReference type="NCBI Taxonomy" id="1470088"/>
    <lineage>
        <taxon>Bacteria</taxon>
        <taxon>Bacillati</taxon>
        <taxon>Bacillota</taxon>
        <taxon>Bacilli</taxon>
        <taxon>Bacillales</taxon>
        <taxon>Bacillaceae</taxon>
        <taxon>Lysinibacillus</taxon>
    </lineage>
</organism>
<keyword evidence="3" id="KW-1185">Reference proteome</keyword>
<gene>
    <name evidence="2" type="ORF">R6U77_01800</name>
</gene>